<organism evidence="2 3">
    <name type="scientific">Adiantum capillus-veneris</name>
    <name type="common">Maidenhair fern</name>
    <dbReference type="NCBI Taxonomy" id="13818"/>
    <lineage>
        <taxon>Eukaryota</taxon>
        <taxon>Viridiplantae</taxon>
        <taxon>Streptophyta</taxon>
        <taxon>Embryophyta</taxon>
        <taxon>Tracheophyta</taxon>
        <taxon>Polypodiopsida</taxon>
        <taxon>Polypodiidae</taxon>
        <taxon>Polypodiales</taxon>
        <taxon>Pteridineae</taxon>
        <taxon>Pteridaceae</taxon>
        <taxon>Vittarioideae</taxon>
        <taxon>Adiantum</taxon>
    </lineage>
</organism>
<proteinExistence type="predicted"/>
<sequence length="98" mass="11316">MEEKEQEKELQTLPKCRRSTSSSTSTCSTSSRSTLGFDDLHASFDLDILDCNICMEVLSPPIFQACEFWLYGQERFYCLHMSLSLHVHEYLGDQKIMP</sequence>
<feature type="region of interest" description="Disordered" evidence="1">
    <location>
        <begin position="1"/>
        <end position="36"/>
    </location>
</feature>
<dbReference type="OrthoDB" id="4788989at2759"/>
<reference evidence="2" key="1">
    <citation type="submission" date="2021-01" db="EMBL/GenBank/DDBJ databases">
        <title>Adiantum capillus-veneris genome.</title>
        <authorList>
            <person name="Fang Y."/>
            <person name="Liao Q."/>
        </authorList>
    </citation>
    <scope>NUCLEOTIDE SEQUENCE</scope>
    <source>
        <strain evidence="2">H3</strain>
        <tissue evidence="2">Leaf</tissue>
    </source>
</reference>
<dbReference type="EMBL" id="JABFUD020000008">
    <property type="protein sequence ID" value="KAI5076388.1"/>
    <property type="molecule type" value="Genomic_DNA"/>
</dbReference>
<keyword evidence="3" id="KW-1185">Reference proteome</keyword>
<dbReference type="AlphaFoldDB" id="A0A9D4ZI24"/>
<gene>
    <name evidence="2" type="ORF">GOP47_0008453</name>
</gene>
<feature type="compositionally biased region" description="Basic and acidic residues" evidence="1">
    <location>
        <begin position="1"/>
        <end position="10"/>
    </location>
</feature>
<accession>A0A9D4ZI24</accession>
<evidence type="ECO:0000313" key="2">
    <source>
        <dbReference type="EMBL" id="KAI5076388.1"/>
    </source>
</evidence>
<protein>
    <submittedName>
        <fullName evidence="2">Uncharacterized protein</fullName>
    </submittedName>
</protein>
<evidence type="ECO:0000313" key="3">
    <source>
        <dbReference type="Proteomes" id="UP000886520"/>
    </source>
</evidence>
<dbReference type="Proteomes" id="UP000886520">
    <property type="component" value="Chromosome 8"/>
</dbReference>
<comment type="caution">
    <text evidence="2">The sequence shown here is derived from an EMBL/GenBank/DDBJ whole genome shotgun (WGS) entry which is preliminary data.</text>
</comment>
<feature type="compositionally biased region" description="Low complexity" evidence="1">
    <location>
        <begin position="19"/>
        <end position="34"/>
    </location>
</feature>
<evidence type="ECO:0000256" key="1">
    <source>
        <dbReference type="SAM" id="MobiDB-lite"/>
    </source>
</evidence>
<name>A0A9D4ZI24_ADICA</name>